<evidence type="ECO:0000256" key="1">
    <source>
        <dbReference type="SAM" id="Phobius"/>
    </source>
</evidence>
<proteinExistence type="predicted"/>
<keyword evidence="1" id="KW-0812">Transmembrane</keyword>
<feature type="transmembrane region" description="Helical" evidence="1">
    <location>
        <begin position="70"/>
        <end position="89"/>
    </location>
</feature>
<sequence length="343" mass="39128">MRGLVVYEDGQYREIQIDSTPNDHDNDEIQFVKHNRGSQDSQKCSLDELISQGNLILSESEVRDRSHADLFAKLIALLQTTWFVVQVFARVAEGLALSELEVLALGFALLNFGTFFLWWSKPLRVQYPVRIFLRKESADPSSGNKQSLCEWIREGVLALLKHIWNKDTKGWNWPQWISMLLMLPLYMGWRIFGICATMLDEDVADIWNLDISKVLFSSAGEHEKAPLRLYLPVYLIAFAFGAVHCIPWFFEFPTHIEQWCWRIAALIVLVAPIATAFVHVYGKVLARQTGPLKTAVWLSAPVMFGLYAAARWTLLGLALLALRDLPQSALQTTHWTTFIPHIG</sequence>
<keyword evidence="1" id="KW-1133">Transmembrane helix</keyword>
<dbReference type="PANTHER" id="PTHR35043:SF7">
    <property type="entry name" value="TRANSCRIPTION FACTOR DOMAIN-CONTAINING PROTEIN"/>
    <property type="match status" value="1"/>
</dbReference>
<name>A0AAW0B928_9AGAR</name>
<feature type="transmembrane region" description="Helical" evidence="1">
    <location>
        <begin position="176"/>
        <end position="199"/>
    </location>
</feature>
<comment type="caution">
    <text evidence="2">The sequence shown here is derived from an EMBL/GenBank/DDBJ whole genome shotgun (WGS) entry which is preliminary data.</text>
</comment>
<accession>A0AAW0B928</accession>
<feature type="transmembrane region" description="Helical" evidence="1">
    <location>
        <begin position="229"/>
        <end position="250"/>
    </location>
</feature>
<reference evidence="2 3" key="1">
    <citation type="submission" date="2024-01" db="EMBL/GenBank/DDBJ databases">
        <title>A draft genome for a cacao thread blight-causing isolate of Paramarasmius palmivorus.</title>
        <authorList>
            <person name="Baruah I.K."/>
            <person name="Bukari Y."/>
            <person name="Amoako-Attah I."/>
            <person name="Meinhardt L.W."/>
            <person name="Bailey B.A."/>
            <person name="Cohen S.P."/>
        </authorList>
    </citation>
    <scope>NUCLEOTIDE SEQUENCE [LARGE SCALE GENOMIC DNA]</scope>
    <source>
        <strain evidence="2 3">GH-12</strain>
    </source>
</reference>
<gene>
    <name evidence="2" type="ORF">VNI00_017083</name>
</gene>
<keyword evidence="1" id="KW-0472">Membrane</keyword>
<evidence type="ECO:0000313" key="3">
    <source>
        <dbReference type="Proteomes" id="UP001383192"/>
    </source>
</evidence>
<feature type="transmembrane region" description="Helical" evidence="1">
    <location>
        <begin position="302"/>
        <end position="322"/>
    </location>
</feature>
<dbReference type="PANTHER" id="PTHR35043">
    <property type="entry name" value="TRANSCRIPTION FACTOR DOMAIN-CONTAINING PROTEIN"/>
    <property type="match status" value="1"/>
</dbReference>
<evidence type="ECO:0000313" key="2">
    <source>
        <dbReference type="EMBL" id="KAK7022048.1"/>
    </source>
</evidence>
<protein>
    <submittedName>
        <fullName evidence="2">Uncharacterized protein</fullName>
    </submittedName>
</protein>
<organism evidence="2 3">
    <name type="scientific">Paramarasmius palmivorus</name>
    <dbReference type="NCBI Taxonomy" id="297713"/>
    <lineage>
        <taxon>Eukaryota</taxon>
        <taxon>Fungi</taxon>
        <taxon>Dikarya</taxon>
        <taxon>Basidiomycota</taxon>
        <taxon>Agaricomycotina</taxon>
        <taxon>Agaricomycetes</taxon>
        <taxon>Agaricomycetidae</taxon>
        <taxon>Agaricales</taxon>
        <taxon>Marasmiineae</taxon>
        <taxon>Marasmiaceae</taxon>
        <taxon>Paramarasmius</taxon>
    </lineage>
</organism>
<keyword evidence="3" id="KW-1185">Reference proteome</keyword>
<dbReference type="EMBL" id="JAYKXP010000154">
    <property type="protein sequence ID" value="KAK7022048.1"/>
    <property type="molecule type" value="Genomic_DNA"/>
</dbReference>
<feature type="transmembrane region" description="Helical" evidence="1">
    <location>
        <begin position="259"/>
        <end position="282"/>
    </location>
</feature>
<feature type="transmembrane region" description="Helical" evidence="1">
    <location>
        <begin position="101"/>
        <end position="120"/>
    </location>
</feature>
<dbReference type="Proteomes" id="UP001383192">
    <property type="component" value="Unassembled WGS sequence"/>
</dbReference>
<dbReference type="AlphaFoldDB" id="A0AAW0B928"/>